<dbReference type="STRING" id="456481.LEPBI_I1147"/>
<sequence>MMIETFSFLGIHLSDTLLQMRRYLSYEFELKKVGMKFEEWIQILPITKEEGLNQKQLSERLAKDKTTISRMVDGWVKKGWVKRIQTREDKRVFGLVLTGKGKLIWEKGLPVVRDADQIFKKNLSEENEKELYMILFKIQSSLQFSETKNVPY</sequence>
<gene>
    <name evidence="5" type="ordered locus">LEPBI_I1147</name>
</gene>
<dbReference type="EMBL" id="CP000786">
    <property type="protein sequence ID" value="ABZ97263.1"/>
    <property type="molecule type" value="Genomic_DNA"/>
</dbReference>
<keyword evidence="2" id="KW-0238">DNA-binding</keyword>
<proteinExistence type="predicted"/>
<dbReference type="SUPFAM" id="SSF46785">
    <property type="entry name" value="Winged helix' DNA-binding domain"/>
    <property type="match status" value="1"/>
</dbReference>
<evidence type="ECO:0000256" key="3">
    <source>
        <dbReference type="ARBA" id="ARBA00023163"/>
    </source>
</evidence>
<keyword evidence="1" id="KW-0805">Transcription regulation</keyword>
<dbReference type="InterPro" id="IPR036388">
    <property type="entry name" value="WH-like_DNA-bd_sf"/>
</dbReference>
<dbReference type="OrthoDB" id="330402at2"/>
<dbReference type="BioCyc" id="LBIF456481:LEPBI_RS05620-MONOMER"/>
<dbReference type="GO" id="GO:0003677">
    <property type="term" value="F:DNA binding"/>
    <property type="evidence" value="ECO:0007669"/>
    <property type="project" value="UniProtKB-KW"/>
</dbReference>
<dbReference type="SMART" id="SM00347">
    <property type="entry name" value="HTH_MARR"/>
    <property type="match status" value="1"/>
</dbReference>
<dbReference type="Pfam" id="PF12802">
    <property type="entry name" value="MarR_2"/>
    <property type="match status" value="1"/>
</dbReference>
<protein>
    <submittedName>
        <fullName evidence="5">Putative transcriptional regulator, MarR family</fullName>
    </submittedName>
</protein>
<feature type="domain" description="HTH marR-type" evidence="4">
    <location>
        <begin position="1"/>
        <end position="140"/>
    </location>
</feature>
<dbReference type="HOGENOM" id="CLU_083287_18_6_12"/>
<evidence type="ECO:0000256" key="1">
    <source>
        <dbReference type="ARBA" id="ARBA00023015"/>
    </source>
</evidence>
<name>B0SNI2_LEPBP</name>
<evidence type="ECO:0000313" key="6">
    <source>
        <dbReference type="Proteomes" id="UP000001847"/>
    </source>
</evidence>
<keyword evidence="3" id="KW-0804">Transcription</keyword>
<dbReference type="PANTHER" id="PTHR42756">
    <property type="entry name" value="TRANSCRIPTIONAL REGULATOR, MARR"/>
    <property type="match status" value="1"/>
</dbReference>
<reference evidence="5 6" key="1">
    <citation type="journal article" date="2008" name="PLoS ONE">
        <title>Genome sequence of the saprophyte Leptospira biflexa provides insights into the evolution of Leptospira and the pathogenesis of leptospirosis.</title>
        <authorList>
            <person name="Picardeau M."/>
            <person name="Bulach D.M."/>
            <person name="Bouchier C."/>
            <person name="Zuerner R.L."/>
            <person name="Zidane N."/>
            <person name="Wilson P.J."/>
            <person name="Creno S."/>
            <person name="Kuczek E.S."/>
            <person name="Bommezzadri S."/>
            <person name="Davis J.C."/>
            <person name="McGrath A."/>
            <person name="Johnson M.J."/>
            <person name="Boursaux-Eude C."/>
            <person name="Seemann T."/>
            <person name="Rouy Z."/>
            <person name="Coppel R.L."/>
            <person name="Rood J.I."/>
            <person name="Lajus A."/>
            <person name="Davies J.K."/>
            <person name="Medigue C."/>
            <person name="Adler B."/>
        </authorList>
    </citation>
    <scope>NUCLEOTIDE SEQUENCE [LARGE SCALE GENOMIC DNA]</scope>
    <source>
        <strain evidence="6">Patoc 1 / ATCC 23582 / Paris</strain>
    </source>
</reference>
<organism evidence="5 6">
    <name type="scientific">Leptospira biflexa serovar Patoc (strain Patoc 1 / ATCC 23582 / Paris)</name>
    <dbReference type="NCBI Taxonomy" id="456481"/>
    <lineage>
        <taxon>Bacteria</taxon>
        <taxon>Pseudomonadati</taxon>
        <taxon>Spirochaetota</taxon>
        <taxon>Spirochaetia</taxon>
        <taxon>Leptospirales</taxon>
        <taxon>Leptospiraceae</taxon>
        <taxon>Leptospira</taxon>
    </lineage>
</organism>
<keyword evidence="6" id="KW-1185">Reference proteome</keyword>
<dbReference type="Gene3D" id="1.10.10.10">
    <property type="entry name" value="Winged helix-like DNA-binding domain superfamily/Winged helix DNA-binding domain"/>
    <property type="match status" value="1"/>
</dbReference>
<dbReference type="PRINTS" id="PR00598">
    <property type="entry name" value="HTHMARR"/>
</dbReference>
<dbReference type="AlphaFoldDB" id="B0SNI2"/>
<dbReference type="InterPro" id="IPR036390">
    <property type="entry name" value="WH_DNA-bd_sf"/>
</dbReference>
<dbReference type="Proteomes" id="UP000001847">
    <property type="component" value="Chromosome I"/>
</dbReference>
<accession>B0SNI2</accession>
<dbReference type="PANTHER" id="PTHR42756:SF1">
    <property type="entry name" value="TRANSCRIPTIONAL REPRESSOR OF EMRAB OPERON"/>
    <property type="match status" value="1"/>
</dbReference>
<dbReference type="PROSITE" id="PS50995">
    <property type="entry name" value="HTH_MARR_2"/>
    <property type="match status" value="1"/>
</dbReference>
<dbReference type="InterPro" id="IPR000835">
    <property type="entry name" value="HTH_MarR-typ"/>
</dbReference>
<evidence type="ECO:0000256" key="2">
    <source>
        <dbReference type="ARBA" id="ARBA00023125"/>
    </source>
</evidence>
<dbReference type="GO" id="GO:0003700">
    <property type="term" value="F:DNA-binding transcription factor activity"/>
    <property type="evidence" value="ECO:0007669"/>
    <property type="project" value="InterPro"/>
</dbReference>
<dbReference type="KEGG" id="lbi:LEPBI_I1147"/>
<evidence type="ECO:0000313" key="5">
    <source>
        <dbReference type="EMBL" id="ABZ97263.1"/>
    </source>
</evidence>
<evidence type="ECO:0000259" key="4">
    <source>
        <dbReference type="PROSITE" id="PS50995"/>
    </source>
</evidence>